<keyword evidence="3" id="KW-1185">Reference proteome</keyword>
<dbReference type="EMBL" id="JAIWYP010000003">
    <property type="protein sequence ID" value="KAH3844780.1"/>
    <property type="molecule type" value="Genomic_DNA"/>
</dbReference>
<comment type="caution">
    <text evidence="2">The sequence shown here is derived from an EMBL/GenBank/DDBJ whole genome shotgun (WGS) entry which is preliminary data.</text>
</comment>
<feature type="compositionally biased region" description="Polar residues" evidence="1">
    <location>
        <begin position="228"/>
        <end position="243"/>
    </location>
</feature>
<reference evidence="2" key="1">
    <citation type="journal article" date="2019" name="bioRxiv">
        <title>The Genome of the Zebra Mussel, Dreissena polymorpha: A Resource for Invasive Species Research.</title>
        <authorList>
            <person name="McCartney M.A."/>
            <person name="Auch B."/>
            <person name="Kono T."/>
            <person name="Mallez S."/>
            <person name="Zhang Y."/>
            <person name="Obille A."/>
            <person name="Becker A."/>
            <person name="Abrahante J.E."/>
            <person name="Garbe J."/>
            <person name="Badalamenti J.P."/>
            <person name="Herman A."/>
            <person name="Mangelson H."/>
            <person name="Liachko I."/>
            <person name="Sullivan S."/>
            <person name="Sone E.D."/>
            <person name="Koren S."/>
            <person name="Silverstein K.A.T."/>
            <person name="Beckman K.B."/>
            <person name="Gohl D.M."/>
        </authorList>
    </citation>
    <scope>NUCLEOTIDE SEQUENCE</scope>
    <source>
        <strain evidence="2">Duluth1</strain>
        <tissue evidence="2">Whole animal</tissue>
    </source>
</reference>
<feature type="compositionally biased region" description="Low complexity" evidence="1">
    <location>
        <begin position="130"/>
        <end position="142"/>
    </location>
</feature>
<proteinExistence type="predicted"/>
<feature type="region of interest" description="Disordered" evidence="1">
    <location>
        <begin position="218"/>
        <end position="243"/>
    </location>
</feature>
<dbReference type="Proteomes" id="UP000828390">
    <property type="component" value="Unassembled WGS sequence"/>
</dbReference>
<accession>A0A9D4KS28</accession>
<gene>
    <name evidence="2" type="ORF">DPMN_087042</name>
</gene>
<evidence type="ECO:0000313" key="3">
    <source>
        <dbReference type="Proteomes" id="UP000828390"/>
    </source>
</evidence>
<organism evidence="2 3">
    <name type="scientific">Dreissena polymorpha</name>
    <name type="common">Zebra mussel</name>
    <name type="synonym">Mytilus polymorpha</name>
    <dbReference type="NCBI Taxonomy" id="45954"/>
    <lineage>
        <taxon>Eukaryota</taxon>
        <taxon>Metazoa</taxon>
        <taxon>Spiralia</taxon>
        <taxon>Lophotrochozoa</taxon>
        <taxon>Mollusca</taxon>
        <taxon>Bivalvia</taxon>
        <taxon>Autobranchia</taxon>
        <taxon>Heteroconchia</taxon>
        <taxon>Euheterodonta</taxon>
        <taxon>Imparidentia</taxon>
        <taxon>Neoheterodontei</taxon>
        <taxon>Myida</taxon>
        <taxon>Dreissenoidea</taxon>
        <taxon>Dreissenidae</taxon>
        <taxon>Dreissena</taxon>
    </lineage>
</organism>
<feature type="region of interest" description="Disordered" evidence="1">
    <location>
        <begin position="122"/>
        <end position="142"/>
    </location>
</feature>
<reference evidence="2" key="2">
    <citation type="submission" date="2020-11" db="EMBL/GenBank/DDBJ databases">
        <authorList>
            <person name="McCartney M.A."/>
            <person name="Auch B."/>
            <person name="Kono T."/>
            <person name="Mallez S."/>
            <person name="Becker A."/>
            <person name="Gohl D.M."/>
            <person name="Silverstein K.A.T."/>
            <person name="Koren S."/>
            <person name="Bechman K.B."/>
            <person name="Herman A."/>
            <person name="Abrahante J.E."/>
            <person name="Garbe J."/>
        </authorList>
    </citation>
    <scope>NUCLEOTIDE SEQUENCE</scope>
    <source>
        <strain evidence="2">Duluth1</strain>
        <tissue evidence="2">Whole animal</tissue>
    </source>
</reference>
<dbReference type="AlphaFoldDB" id="A0A9D4KS28"/>
<sequence>MEMADLVKRLMRKTSAQNEKQCCSTLLGKFANCLDTYQVMGRDWISENVWKLPPVRPVEEQEVLTCGGDIWLASGVESTHFIGDSKLTDEELLRTEEEGDPMDIGSEPDILMLTQNSIPQVQKPESEWIKPSPMSSSLKLTSPSKSVDLGSLQIRSPSKLLGLTSPSNTDLVKVFVSSKLTISKEILQIPISGCYSMLGMGKAAEGVMSSAEACHPKSTESALPATTGAYSSKTSQEASKNGY</sequence>
<evidence type="ECO:0000256" key="1">
    <source>
        <dbReference type="SAM" id="MobiDB-lite"/>
    </source>
</evidence>
<evidence type="ECO:0000313" key="2">
    <source>
        <dbReference type="EMBL" id="KAH3844780.1"/>
    </source>
</evidence>
<protein>
    <submittedName>
        <fullName evidence="2">Uncharacterized protein</fullName>
    </submittedName>
</protein>
<name>A0A9D4KS28_DREPO</name>